<evidence type="ECO:0000256" key="1">
    <source>
        <dbReference type="SAM" id="MobiDB-lite"/>
    </source>
</evidence>
<name>A0ABP0LKZ0_9DINO</name>
<comment type="caution">
    <text evidence="2">The sequence shown here is derived from an EMBL/GenBank/DDBJ whole genome shotgun (WGS) entry which is preliminary data.</text>
</comment>
<protein>
    <recommendedName>
        <fullName evidence="4">UV excision repair protein RAD23</fullName>
    </recommendedName>
</protein>
<keyword evidence="3" id="KW-1185">Reference proteome</keyword>
<proteinExistence type="predicted"/>
<organism evidence="2 3">
    <name type="scientific">Durusdinium trenchii</name>
    <dbReference type="NCBI Taxonomy" id="1381693"/>
    <lineage>
        <taxon>Eukaryota</taxon>
        <taxon>Sar</taxon>
        <taxon>Alveolata</taxon>
        <taxon>Dinophyceae</taxon>
        <taxon>Suessiales</taxon>
        <taxon>Symbiodiniaceae</taxon>
        <taxon>Durusdinium</taxon>
    </lineage>
</organism>
<accession>A0ABP0LKZ0</accession>
<evidence type="ECO:0000313" key="3">
    <source>
        <dbReference type="Proteomes" id="UP001642484"/>
    </source>
</evidence>
<dbReference type="EMBL" id="CAXAMN010013091">
    <property type="protein sequence ID" value="CAK9039851.1"/>
    <property type="molecule type" value="Genomic_DNA"/>
</dbReference>
<gene>
    <name evidence="2" type="ORF">CCMP2556_LOCUS21550</name>
</gene>
<feature type="compositionally biased region" description="Basic and acidic residues" evidence="1">
    <location>
        <begin position="113"/>
        <end position="122"/>
    </location>
</feature>
<evidence type="ECO:0008006" key="4">
    <source>
        <dbReference type="Google" id="ProtNLM"/>
    </source>
</evidence>
<reference evidence="2 3" key="1">
    <citation type="submission" date="2024-02" db="EMBL/GenBank/DDBJ databases">
        <authorList>
            <person name="Chen Y."/>
            <person name="Shah S."/>
            <person name="Dougan E. K."/>
            <person name="Thang M."/>
            <person name="Chan C."/>
        </authorList>
    </citation>
    <scope>NUCLEOTIDE SEQUENCE [LARGE SCALE GENOMIC DNA]</scope>
</reference>
<evidence type="ECO:0000313" key="2">
    <source>
        <dbReference type="EMBL" id="CAK9039851.1"/>
    </source>
</evidence>
<feature type="region of interest" description="Disordered" evidence="1">
    <location>
        <begin position="82"/>
        <end position="122"/>
    </location>
</feature>
<sequence length="269" mass="29171">MSNGKFSGPRAAFEWGGRALQLGKQETFRLVCTELAPLVVQKKLKLKDTEIQLIASGGEKLRDEQTLGEARVSYSGSLTAEIVGQDKDPQKAPGEAILDDSAGSGFGEQPEQSESKDTEKSLKKVEEDLLSTIGPDGLLTRQRCVTILTTVGFTAQEAEALLKDYAPDHDEIGVQVFLDLLRAKTASLEAAPSTEHNEELLEDGEVVHSPSGITFLIPPAVTEQKIKPTAQLVTDLTSTDLQSLKNQLQPGEVVFQPVFRLSPEENQSD</sequence>
<dbReference type="Proteomes" id="UP001642484">
    <property type="component" value="Unassembled WGS sequence"/>
</dbReference>